<protein>
    <recommendedName>
        <fullName evidence="4">Cobalt transporter</fullName>
    </recommendedName>
</protein>
<feature type="transmembrane region" description="Helical" evidence="1">
    <location>
        <begin position="63"/>
        <end position="86"/>
    </location>
</feature>
<evidence type="ECO:0000256" key="1">
    <source>
        <dbReference type="SAM" id="Phobius"/>
    </source>
</evidence>
<evidence type="ECO:0000313" key="3">
    <source>
        <dbReference type="Proteomes" id="UP000236286"/>
    </source>
</evidence>
<dbReference type="Proteomes" id="UP000236286">
    <property type="component" value="Unassembled WGS sequence"/>
</dbReference>
<dbReference type="Pfam" id="PF09490">
    <property type="entry name" value="CbtA"/>
    <property type="match status" value="1"/>
</dbReference>
<gene>
    <name evidence="2" type="ORF">CR492_19370</name>
</gene>
<dbReference type="AlphaFoldDB" id="A0A2J7TC24"/>
<dbReference type="EMBL" id="PDZR01000037">
    <property type="protein sequence ID" value="PNG24314.1"/>
    <property type="molecule type" value="Genomic_DNA"/>
</dbReference>
<keyword evidence="1" id="KW-1133">Transmembrane helix</keyword>
<evidence type="ECO:0000313" key="2">
    <source>
        <dbReference type="EMBL" id="PNG24314.1"/>
    </source>
</evidence>
<keyword evidence="1" id="KW-0472">Membrane</keyword>
<keyword evidence="1" id="KW-0812">Transmembrane</keyword>
<reference evidence="2 3" key="1">
    <citation type="submission" date="2017-10" db="EMBL/GenBank/DDBJ databases">
        <title>Genome announcement of Methylocella silvestris TVC from permafrost.</title>
        <authorList>
            <person name="Wang J."/>
            <person name="Geng K."/>
            <person name="Ul-Haque F."/>
            <person name="Crombie A.T."/>
            <person name="Street L.E."/>
            <person name="Wookey P.A."/>
            <person name="Murrell J.C."/>
            <person name="Pratscher J."/>
        </authorList>
    </citation>
    <scope>NUCLEOTIDE SEQUENCE [LARGE SCALE GENOMIC DNA]</scope>
    <source>
        <strain evidence="2 3">TVC</strain>
    </source>
</reference>
<organism evidence="2 3">
    <name type="scientific">Methylocella silvestris</name>
    <dbReference type="NCBI Taxonomy" id="199596"/>
    <lineage>
        <taxon>Bacteria</taxon>
        <taxon>Pseudomonadati</taxon>
        <taxon>Pseudomonadota</taxon>
        <taxon>Alphaproteobacteria</taxon>
        <taxon>Hyphomicrobiales</taxon>
        <taxon>Beijerinckiaceae</taxon>
        <taxon>Methylocella</taxon>
    </lineage>
</organism>
<feature type="transmembrane region" description="Helical" evidence="1">
    <location>
        <begin position="211"/>
        <end position="233"/>
    </location>
</feature>
<evidence type="ECO:0008006" key="4">
    <source>
        <dbReference type="Google" id="ProtNLM"/>
    </source>
</evidence>
<sequence length="252" mass="25994">MVGQILWRGMLAGIVAGLLSASFAFFAGEPSVDRAIAFEGAVAQAAGEPEEPEIVSRAVQRSIGLVTASVVFGAGLGGLFALAFALANGRVGALDPRAVTALLALAGFLSVTLIPGLKYPPNPPAVGLPETIGARTALYFTMVFSSALAMIVAAMLRAPLARRLGAWPGGLACVGLVLAAVAVMAFALPAVNEVPDNFPADLLWRFRLASFGAQLTLWTVLALVFGALAAPLAELDFSRARRDLNAAQPLAR</sequence>
<feature type="transmembrane region" description="Helical" evidence="1">
    <location>
        <begin position="98"/>
        <end position="117"/>
    </location>
</feature>
<dbReference type="RefSeq" id="WP_102845365.1">
    <property type="nucleotide sequence ID" value="NZ_PDZR01000037.1"/>
</dbReference>
<comment type="caution">
    <text evidence="2">The sequence shown here is derived from an EMBL/GenBank/DDBJ whole genome shotgun (WGS) entry which is preliminary data.</text>
</comment>
<dbReference type="InterPro" id="IPR012666">
    <property type="entry name" value="CbtA_put"/>
</dbReference>
<dbReference type="OrthoDB" id="6851830at2"/>
<name>A0A2J7TC24_METSI</name>
<accession>A0A2J7TC24</accession>
<proteinExistence type="predicted"/>
<feature type="transmembrane region" description="Helical" evidence="1">
    <location>
        <begin position="137"/>
        <end position="158"/>
    </location>
</feature>
<feature type="transmembrane region" description="Helical" evidence="1">
    <location>
        <begin position="170"/>
        <end position="191"/>
    </location>
</feature>